<proteinExistence type="predicted"/>
<accession>A0ABD1YYC8</accession>
<gene>
    <name evidence="2" type="ORF">R1flu_006878</name>
</gene>
<feature type="region of interest" description="Disordered" evidence="1">
    <location>
        <begin position="131"/>
        <end position="161"/>
    </location>
</feature>
<evidence type="ECO:0000313" key="2">
    <source>
        <dbReference type="EMBL" id="KAL2635399.1"/>
    </source>
</evidence>
<organism evidence="2 3">
    <name type="scientific">Riccia fluitans</name>
    <dbReference type="NCBI Taxonomy" id="41844"/>
    <lineage>
        <taxon>Eukaryota</taxon>
        <taxon>Viridiplantae</taxon>
        <taxon>Streptophyta</taxon>
        <taxon>Embryophyta</taxon>
        <taxon>Marchantiophyta</taxon>
        <taxon>Marchantiopsida</taxon>
        <taxon>Marchantiidae</taxon>
        <taxon>Marchantiales</taxon>
        <taxon>Ricciaceae</taxon>
        <taxon>Riccia</taxon>
    </lineage>
</organism>
<keyword evidence="3" id="KW-1185">Reference proteome</keyword>
<sequence length="201" mass="22367">MPIKNIFNNALLKIESATRRLRPEKSNTWVINQEAILGWINSLESGRSQSSLSITNSQDSQIIVSRAQEFNQSDRTRLNSNEEYAAETEFAAIPPSFTNLADLPLPPPSAHRAWLSERARIGLVISPGFGSHDSEGVSRSSNCGLTRDDTPLSPPSVQHANVSERLRYTLDTCSENSSQDREGLDRGSYYGLSWWGSYRPP</sequence>
<name>A0ABD1YYC8_9MARC</name>
<evidence type="ECO:0000256" key="1">
    <source>
        <dbReference type="SAM" id="MobiDB-lite"/>
    </source>
</evidence>
<evidence type="ECO:0000313" key="3">
    <source>
        <dbReference type="Proteomes" id="UP001605036"/>
    </source>
</evidence>
<comment type="caution">
    <text evidence="2">The sequence shown here is derived from an EMBL/GenBank/DDBJ whole genome shotgun (WGS) entry which is preliminary data.</text>
</comment>
<protein>
    <submittedName>
        <fullName evidence="2">Uncharacterized protein</fullName>
    </submittedName>
</protein>
<reference evidence="2 3" key="1">
    <citation type="submission" date="2024-09" db="EMBL/GenBank/DDBJ databases">
        <title>Chromosome-scale assembly of Riccia fluitans.</title>
        <authorList>
            <person name="Paukszto L."/>
            <person name="Sawicki J."/>
            <person name="Karawczyk K."/>
            <person name="Piernik-Szablinska J."/>
            <person name="Szczecinska M."/>
            <person name="Mazdziarz M."/>
        </authorList>
    </citation>
    <scope>NUCLEOTIDE SEQUENCE [LARGE SCALE GENOMIC DNA]</scope>
    <source>
        <strain evidence="2">Rf_01</strain>
        <tissue evidence="2">Aerial parts of the thallus</tissue>
    </source>
</reference>
<dbReference type="Proteomes" id="UP001605036">
    <property type="component" value="Unassembled WGS sequence"/>
</dbReference>
<dbReference type="EMBL" id="JBHFFA010000003">
    <property type="protein sequence ID" value="KAL2635399.1"/>
    <property type="molecule type" value="Genomic_DNA"/>
</dbReference>
<dbReference type="AlphaFoldDB" id="A0ABD1YYC8"/>